<name>A0A2P5F4J1_TREOI</name>
<dbReference type="InParanoid" id="A0A2P5F4J1"/>
<keyword evidence="2" id="KW-0472">Membrane</keyword>
<feature type="region of interest" description="Disordered" evidence="1">
    <location>
        <begin position="1"/>
        <end position="38"/>
    </location>
</feature>
<dbReference type="EMBL" id="JXTC01000063">
    <property type="protein sequence ID" value="PON92720.1"/>
    <property type="molecule type" value="Genomic_DNA"/>
</dbReference>
<protein>
    <submittedName>
        <fullName evidence="3">Uncharacterized protein</fullName>
    </submittedName>
</protein>
<proteinExistence type="predicted"/>
<dbReference type="OrthoDB" id="1747306at2759"/>
<sequence length="100" mass="10654">MHGGEHERVPLVDRGGAKGKNKASVTHRSTDLQHEDAMPAKPDAGKLIIASIALLVASTSSILVLRQTWPELIGSSNPFQSLKISTNSPNAQARLSLDMS</sequence>
<dbReference type="Proteomes" id="UP000237000">
    <property type="component" value="Unassembled WGS sequence"/>
</dbReference>
<keyword evidence="2" id="KW-1133">Transmembrane helix</keyword>
<organism evidence="3 4">
    <name type="scientific">Trema orientale</name>
    <name type="common">Charcoal tree</name>
    <name type="synonym">Celtis orientalis</name>
    <dbReference type="NCBI Taxonomy" id="63057"/>
    <lineage>
        <taxon>Eukaryota</taxon>
        <taxon>Viridiplantae</taxon>
        <taxon>Streptophyta</taxon>
        <taxon>Embryophyta</taxon>
        <taxon>Tracheophyta</taxon>
        <taxon>Spermatophyta</taxon>
        <taxon>Magnoliopsida</taxon>
        <taxon>eudicotyledons</taxon>
        <taxon>Gunneridae</taxon>
        <taxon>Pentapetalae</taxon>
        <taxon>rosids</taxon>
        <taxon>fabids</taxon>
        <taxon>Rosales</taxon>
        <taxon>Cannabaceae</taxon>
        <taxon>Trema</taxon>
    </lineage>
</organism>
<dbReference type="AlphaFoldDB" id="A0A2P5F4J1"/>
<feature type="compositionally biased region" description="Basic and acidic residues" evidence="1">
    <location>
        <begin position="1"/>
        <end position="11"/>
    </location>
</feature>
<comment type="caution">
    <text evidence="3">The sequence shown here is derived from an EMBL/GenBank/DDBJ whole genome shotgun (WGS) entry which is preliminary data.</text>
</comment>
<reference evidence="4" key="1">
    <citation type="submission" date="2016-06" db="EMBL/GenBank/DDBJ databases">
        <title>Parallel loss of symbiosis genes in relatives of nitrogen-fixing non-legume Parasponia.</title>
        <authorList>
            <person name="Van Velzen R."/>
            <person name="Holmer R."/>
            <person name="Bu F."/>
            <person name="Rutten L."/>
            <person name="Van Zeijl A."/>
            <person name="Liu W."/>
            <person name="Santuari L."/>
            <person name="Cao Q."/>
            <person name="Sharma T."/>
            <person name="Shen D."/>
            <person name="Roswanjaya Y."/>
            <person name="Wardhani T."/>
            <person name="Kalhor M.S."/>
            <person name="Jansen J."/>
            <person name="Van den Hoogen J."/>
            <person name="Gungor B."/>
            <person name="Hartog M."/>
            <person name="Hontelez J."/>
            <person name="Verver J."/>
            <person name="Yang W.-C."/>
            <person name="Schijlen E."/>
            <person name="Repin R."/>
            <person name="Schilthuizen M."/>
            <person name="Schranz E."/>
            <person name="Heidstra R."/>
            <person name="Miyata K."/>
            <person name="Fedorova E."/>
            <person name="Kohlen W."/>
            <person name="Bisseling T."/>
            <person name="Smit S."/>
            <person name="Geurts R."/>
        </authorList>
    </citation>
    <scope>NUCLEOTIDE SEQUENCE [LARGE SCALE GENOMIC DNA]</scope>
    <source>
        <strain evidence="4">cv. RG33-2</strain>
    </source>
</reference>
<evidence type="ECO:0000313" key="3">
    <source>
        <dbReference type="EMBL" id="PON92720.1"/>
    </source>
</evidence>
<keyword evidence="4" id="KW-1185">Reference proteome</keyword>
<feature type="compositionally biased region" description="Basic and acidic residues" evidence="1">
    <location>
        <begin position="28"/>
        <end position="38"/>
    </location>
</feature>
<evidence type="ECO:0000256" key="2">
    <source>
        <dbReference type="SAM" id="Phobius"/>
    </source>
</evidence>
<dbReference type="STRING" id="63057.A0A2P5F4J1"/>
<feature type="region of interest" description="Disordered" evidence="1">
    <location>
        <begin position="80"/>
        <end position="100"/>
    </location>
</feature>
<feature type="transmembrane region" description="Helical" evidence="2">
    <location>
        <begin position="47"/>
        <end position="65"/>
    </location>
</feature>
<accession>A0A2P5F4J1</accession>
<gene>
    <name evidence="3" type="ORF">TorRG33x02_115800</name>
</gene>
<keyword evidence="2" id="KW-0812">Transmembrane</keyword>
<evidence type="ECO:0000256" key="1">
    <source>
        <dbReference type="SAM" id="MobiDB-lite"/>
    </source>
</evidence>
<evidence type="ECO:0000313" key="4">
    <source>
        <dbReference type="Proteomes" id="UP000237000"/>
    </source>
</evidence>